<dbReference type="GO" id="GO:0009086">
    <property type="term" value="P:methionine biosynthetic process"/>
    <property type="evidence" value="ECO:0007669"/>
    <property type="project" value="TreeGrafter"/>
</dbReference>
<evidence type="ECO:0000259" key="6">
    <source>
        <dbReference type="PROSITE" id="PS50970"/>
    </source>
</evidence>
<dbReference type="OrthoDB" id="261426at2759"/>
<dbReference type="Pfam" id="PF02574">
    <property type="entry name" value="S-methyl_trans"/>
    <property type="match status" value="1"/>
</dbReference>
<evidence type="ECO:0000313" key="8">
    <source>
        <dbReference type="Proteomes" id="UP000193411"/>
    </source>
</evidence>
<dbReference type="PANTHER" id="PTHR46015:SF1">
    <property type="entry name" value="HOMOCYSTEINE S-METHYLTRANSFERASE-LIKE ISOFORM 1"/>
    <property type="match status" value="1"/>
</dbReference>
<dbReference type="InterPro" id="IPR051486">
    <property type="entry name" value="Hcy_S-methyltransferase"/>
</dbReference>
<reference evidence="7 8" key="1">
    <citation type="submission" date="2016-07" db="EMBL/GenBank/DDBJ databases">
        <title>Pervasive Adenine N6-methylation of Active Genes in Fungi.</title>
        <authorList>
            <consortium name="DOE Joint Genome Institute"/>
            <person name="Mondo S.J."/>
            <person name="Dannebaum R.O."/>
            <person name="Kuo R.C."/>
            <person name="Labutti K."/>
            <person name="Haridas S."/>
            <person name="Kuo A."/>
            <person name="Salamov A."/>
            <person name="Ahrendt S.R."/>
            <person name="Lipzen A."/>
            <person name="Sullivan W."/>
            <person name="Andreopoulos W.B."/>
            <person name="Clum A."/>
            <person name="Lindquist E."/>
            <person name="Daum C."/>
            <person name="Ramamoorthy G.K."/>
            <person name="Gryganskyi A."/>
            <person name="Culley D."/>
            <person name="Magnuson J.K."/>
            <person name="James T.Y."/>
            <person name="O'Malley M.A."/>
            <person name="Stajich J.E."/>
            <person name="Spatafora J.W."/>
            <person name="Visel A."/>
            <person name="Grigoriev I.V."/>
        </authorList>
    </citation>
    <scope>NUCLEOTIDE SEQUENCE [LARGE SCALE GENOMIC DNA]</scope>
    <source>
        <strain evidence="7 8">PL171</strain>
    </source>
</reference>
<sequence>MTMTTTAPPRFRILDGAFADELVRATTSPTCAPTRVGRRMHPHAPIGHPSRPRKLCFGGCRHPLTSTYQAHPDNLAKHLGLDYARSSALLRKGVQLALDAAPDKQVAVSMGSYGATLADGSEYTGAFVDELGADALPALTAFHQLRLQAFGWGGQGVLDKVQYLAFETVPSVVEVRAILAAVSQFFAPIDGSAARPRVWISLTCCSATETGAGDPIDLVAREIHAAGHLVGINYSQCRGSNPEIVVYPNKGQRWDAVARNWIAGSGMDDDNYAQVAVQEWIVPFGPLVVGGCCQTTPETVAALVRARQVMQRGNEVLCVYQT</sequence>
<gene>
    <name evidence="7" type="ORF">BCR44DRAFT_1502502</name>
</gene>
<keyword evidence="4" id="KW-0862">Zinc</keyword>
<evidence type="ECO:0000256" key="5">
    <source>
        <dbReference type="PROSITE-ProRule" id="PRU00333"/>
    </source>
</evidence>
<evidence type="ECO:0000256" key="3">
    <source>
        <dbReference type="ARBA" id="ARBA00022723"/>
    </source>
</evidence>
<dbReference type="Gene3D" id="3.20.20.330">
    <property type="entry name" value="Homocysteine-binding-like domain"/>
    <property type="match status" value="1"/>
</dbReference>
<dbReference type="SUPFAM" id="SSF82282">
    <property type="entry name" value="Homocysteine S-methyltransferase"/>
    <property type="match status" value="1"/>
</dbReference>
<dbReference type="STRING" id="765915.A0A1Y2HD69"/>
<dbReference type="InterPro" id="IPR003726">
    <property type="entry name" value="HCY_dom"/>
</dbReference>
<protein>
    <submittedName>
        <fullName evidence="7">Homocysteine S-methyltransferase</fullName>
    </submittedName>
</protein>
<dbReference type="PANTHER" id="PTHR46015">
    <property type="entry name" value="ZGC:172121"/>
    <property type="match status" value="1"/>
</dbReference>
<dbReference type="EMBL" id="MCFL01000054">
    <property type="protein sequence ID" value="ORZ31861.1"/>
    <property type="molecule type" value="Genomic_DNA"/>
</dbReference>
<comment type="caution">
    <text evidence="5">Lacks conserved residue(s) required for the propagation of feature annotation.</text>
</comment>
<dbReference type="GO" id="GO:0008898">
    <property type="term" value="F:S-adenosylmethionine-homocysteine S-methyltransferase activity"/>
    <property type="evidence" value="ECO:0007669"/>
    <property type="project" value="TreeGrafter"/>
</dbReference>
<evidence type="ECO:0000313" key="7">
    <source>
        <dbReference type="EMBL" id="ORZ31861.1"/>
    </source>
</evidence>
<evidence type="ECO:0000256" key="4">
    <source>
        <dbReference type="ARBA" id="ARBA00022833"/>
    </source>
</evidence>
<evidence type="ECO:0000256" key="1">
    <source>
        <dbReference type="ARBA" id="ARBA00022603"/>
    </source>
</evidence>
<dbReference type="AlphaFoldDB" id="A0A1Y2HD69"/>
<dbReference type="InterPro" id="IPR036589">
    <property type="entry name" value="HCY_dom_sf"/>
</dbReference>
<dbReference type="GO" id="GO:0032259">
    <property type="term" value="P:methylation"/>
    <property type="evidence" value="ECO:0007669"/>
    <property type="project" value="UniProtKB-KW"/>
</dbReference>
<dbReference type="Proteomes" id="UP000193411">
    <property type="component" value="Unassembled WGS sequence"/>
</dbReference>
<evidence type="ECO:0000256" key="2">
    <source>
        <dbReference type="ARBA" id="ARBA00022679"/>
    </source>
</evidence>
<dbReference type="PROSITE" id="PS50970">
    <property type="entry name" value="HCY"/>
    <property type="match status" value="1"/>
</dbReference>
<keyword evidence="3" id="KW-0479">Metal-binding</keyword>
<dbReference type="GO" id="GO:0046872">
    <property type="term" value="F:metal ion binding"/>
    <property type="evidence" value="ECO:0007669"/>
    <property type="project" value="UniProtKB-KW"/>
</dbReference>
<name>A0A1Y2HD69_9FUNG</name>
<feature type="domain" description="Hcy-binding" evidence="6">
    <location>
        <begin position="1"/>
        <end position="307"/>
    </location>
</feature>
<accession>A0A1Y2HD69</accession>
<keyword evidence="8" id="KW-1185">Reference proteome</keyword>
<organism evidence="7 8">
    <name type="scientific">Catenaria anguillulae PL171</name>
    <dbReference type="NCBI Taxonomy" id="765915"/>
    <lineage>
        <taxon>Eukaryota</taxon>
        <taxon>Fungi</taxon>
        <taxon>Fungi incertae sedis</taxon>
        <taxon>Blastocladiomycota</taxon>
        <taxon>Blastocladiomycetes</taxon>
        <taxon>Blastocladiales</taxon>
        <taxon>Catenariaceae</taxon>
        <taxon>Catenaria</taxon>
    </lineage>
</organism>
<keyword evidence="2 7" id="KW-0808">Transferase</keyword>
<comment type="caution">
    <text evidence="7">The sequence shown here is derived from an EMBL/GenBank/DDBJ whole genome shotgun (WGS) entry which is preliminary data.</text>
</comment>
<dbReference type="GO" id="GO:0033528">
    <property type="term" value="P:S-methylmethionine cycle"/>
    <property type="evidence" value="ECO:0007669"/>
    <property type="project" value="TreeGrafter"/>
</dbReference>
<keyword evidence="1 7" id="KW-0489">Methyltransferase</keyword>
<proteinExistence type="predicted"/>